<dbReference type="AlphaFoldDB" id="A0A0W8FE28"/>
<proteinExistence type="predicted"/>
<comment type="caution">
    <text evidence="1">The sequence shown here is derived from an EMBL/GenBank/DDBJ whole genome shotgun (WGS) entry which is preliminary data.</text>
</comment>
<accession>A0A0W8FE28</accession>
<name>A0A0W8FE28_9ZZZZ</name>
<dbReference type="EMBL" id="LNQE01001327">
    <property type="protein sequence ID" value="KUG19098.1"/>
    <property type="molecule type" value="Genomic_DNA"/>
</dbReference>
<protein>
    <submittedName>
        <fullName evidence="1">Uncharacterized protein</fullName>
    </submittedName>
</protein>
<organism evidence="1">
    <name type="scientific">hydrocarbon metagenome</name>
    <dbReference type="NCBI Taxonomy" id="938273"/>
    <lineage>
        <taxon>unclassified sequences</taxon>
        <taxon>metagenomes</taxon>
        <taxon>ecological metagenomes</taxon>
    </lineage>
</organism>
<gene>
    <name evidence="1" type="ORF">ASZ90_011180</name>
</gene>
<evidence type="ECO:0000313" key="1">
    <source>
        <dbReference type="EMBL" id="KUG19098.1"/>
    </source>
</evidence>
<sequence>MDKRERDDRPHNAGPELLHLGHVARNPLEITWSGPGIECALAGPKIPGFHMARPAFTL</sequence>
<reference evidence="1" key="1">
    <citation type="journal article" date="2015" name="Proc. Natl. Acad. Sci. U.S.A.">
        <title>Networks of energetic and metabolic interactions define dynamics in microbial communities.</title>
        <authorList>
            <person name="Embree M."/>
            <person name="Liu J.K."/>
            <person name="Al-Bassam M.M."/>
            <person name="Zengler K."/>
        </authorList>
    </citation>
    <scope>NUCLEOTIDE SEQUENCE</scope>
</reference>